<accession>A0A5N6PWB9</accession>
<dbReference type="InterPro" id="IPR017451">
    <property type="entry name" value="F-box-assoc_interact_dom"/>
</dbReference>
<comment type="caution">
    <text evidence="3">The sequence shown here is derived from an EMBL/GenBank/DDBJ whole genome shotgun (WGS) entry which is preliminary data.</text>
</comment>
<dbReference type="SUPFAM" id="SSF81383">
    <property type="entry name" value="F-box domain"/>
    <property type="match status" value="1"/>
</dbReference>
<feature type="domain" description="F-box" evidence="1">
    <location>
        <begin position="42"/>
        <end position="68"/>
    </location>
</feature>
<dbReference type="Proteomes" id="UP000326396">
    <property type="component" value="Linkage Group LG10"/>
</dbReference>
<dbReference type="PANTHER" id="PTHR35546">
    <property type="entry name" value="F-BOX PROTEIN INTERACTION DOMAIN PROTEIN-RELATED"/>
    <property type="match status" value="1"/>
</dbReference>
<evidence type="ECO:0000259" key="1">
    <source>
        <dbReference type="Pfam" id="PF00646"/>
    </source>
</evidence>
<dbReference type="EMBL" id="SZYD01000002">
    <property type="protein sequence ID" value="KAD7117662.1"/>
    <property type="molecule type" value="Genomic_DNA"/>
</dbReference>
<dbReference type="InterPro" id="IPR055290">
    <property type="entry name" value="At3g26010-like"/>
</dbReference>
<dbReference type="PANTHER" id="PTHR35546:SF127">
    <property type="entry name" value="F-BOX DOMAIN-CONTAINING PROTEIN"/>
    <property type="match status" value="1"/>
</dbReference>
<dbReference type="Pfam" id="PF24750">
    <property type="entry name" value="b-prop_At3g26010-like"/>
    <property type="match status" value="1"/>
</dbReference>
<sequence>MVNTRSKIKKTQNTLKTCFSQAPTPDSDHQSTHSGALISSNDDLLTQILLRLPVTSILRFKSVSKQWRWLLSQECFTLAYDRLSISPGLFVRNIYVPFDGQNQSTPPFRTLDFYPDINGIRIIQSCNGLLLCCSDGGYERSRKYYVFNPTTKQFAVIPSVPGGQNVRKSIGFMGLAFHQTDCPHYKIVCIHGPNTSSIDSLFRIQIYSSITGKWKISNNHIYAPSHAVFRNAVYWNGAIHRAPSCLNPSYFILEDDELQNLPLPPRAAYPGVYSHGNLPIYFGESRGHLHLVEFNYHEKHLQLYVYEMLKDHSGWFVKFKVEVDDFLPAVPELIQRYQHPSIPHYSDYEIFDVVRGEEDEDTFIVLKIWWKIIRYNVVDKSFMQLLDLNGIYHGRIAYSTVHLDGIQFNIIPIKSLCVKLHLGLHLILHFVLIYIRWVDLDFGGSIYDSLSSSSIAESIRDRSATQLQKSFWFVLSKSLSLSSSCLTTEPVEPHGVRKASCNACGKVYSANPKAGTSDMKRHIPKCFDLDEPGPQKKRAPLNQAMYRKKLAMSIIKHNYPFSYVEHEETRELHKFLHNDVSFITRSTAKSDVLRLYDREKTVLKDALQKVTSKICLTTDLWSSITTDGFMALTAHYVDHDWVLRKKKC</sequence>
<reference evidence="3 4" key="1">
    <citation type="submission" date="2019-05" db="EMBL/GenBank/DDBJ databases">
        <title>Mikania micrantha, genome provides insights into the molecular mechanism of rapid growth.</title>
        <authorList>
            <person name="Liu B."/>
        </authorList>
    </citation>
    <scope>NUCLEOTIDE SEQUENCE [LARGE SCALE GENOMIC DNA]</scope>
    <source>
        <strain evidence="3">NLD-2019</strain>
        <tissue evidence="3">Leaf</tissue>
    </source>
</reference>
<dbReference type="InterPro" id="IPR056592">
    <property type="entry name" value="Beta-prop_At3g26010-like"/>
</dbReference>
<dbReference type="AlphaFoldDB" id="A0A5N6PWB9"/>
<evidence type="ECO:0000259" key="2">
    <source>
        <dbReference type="Pfam" id="PF24750"/>
    </source>
</evidence>
<evidence type="ECO:0000313" key="3">
    <source>
        <dbReference type="EMBL" id="KAD7117662.1"/>
    </source>
</evidence>
<dbReference type="Gene3D" id="1.20.1280.50">
    <property type="match status" value="1"/>
</dbReference>
<evidence type="ECO:0000313" key="4">
    <source>
        <dbReference type="Proteomes" id="UP000326396"/>
    </source>
</evidence>
<dbReference type="InterPro" id="IPR001810">
    <property type="entry name" value="F-box_dom"/>
</dbReference>
<dbReference type="Pfam" id="PF00646">
    <property type="entry name" value="F-box"/>
    <property type="match status" value="1"/>
</dbReference>
<keyword evidence="4" id="KW-1185">Reference proteome</keyword>
<organism evidence="3 4">
    <name type="scientific">Mikania micrantha</name>
    <name type="common">bitter vine</name>
    <dbReference type="NCBI Taxonomy" id="192012"/>
    <lineage>
        <taxon>Eukaryota</taxon>
        <taxon>Viridiplantae</taxon>
        <taxon>Streptophyta</taxon>
        <taxon>Embryophyta</taxon>
        <taxon>Tracheophyta</taxon>
        <taxon>Spermatophyta</taxon>
        <taxon>Magnoliopsida</taxon>
        <taxon>eudicotyledons</taxon>
        <taxon>Gunneridae</taxon>
        <taxon>Pentapetalae</taxon>
        <taxon>asterids</taxon>
        <taxon>campanulids</taxon>
        <taxon>Asterales</taxon>
        <taxon>Asteraceae</taxon>
        <taxon>Asteroideae</taxon>
        <taxon>Heliantheae alliance</taxon>
        <taxon>Eupatorieae</taxon>
        <taxon>Mikania</taxon>
    </lineage>
</organism>
<protein>
    <submittedName>
        <fullName evidence="3">Uncharacterized protein</fullName>
    </submittedName>
</protein>
<dbReference type="NCBIfam" id="TIGR01640">
    <property type="entry name" value="F_box_assoc_1"/>
    <property type="match status" value="1"/>
</dbReference>
<name>A0A5N6PWB9_9ASTR</name>
<dbReference type="OrthoDB" id="605328at2759"/>
<dbReference type="InterPro" id="IPR036047">
    <property type="entry name" value="F-box-like_dom_sf"/>
</dbReference>
<dbReference type="CDD" id="cd22157">
    <property type="entry name" value="F-box_AtFBW1-like"/>
    <property type="match status" value="1"/>
</dbReference>
<gene>
    <name evidence="3" type="ORF">E3N88_04930</name>
</gene>
<proteinExistence type="predicted"/>
<feature type="domain" description="F-box protein At3g26010-like beta-propeller" evidence="2">
    <location>
        <begin position="122"/>
        <end position="320"/>
    </location>
</feature>